<feature type="region of interest" description="Disordered" evidence="1">
    <location>
        <begin position="72"/>
        <end position="94"/>
    </location>
</feature>
<gene>
    <name evidence="3" type="ORF">CSUB_C1667</name>
    <name evidence="6" type="ORF">ENM30_03505</name>
    <name evidence="5" type="ORF">ENT82_03920</name>
    <name evidence="4" type="ORF">ENU43_07045</name>
    <name evidence="2" type="ORF">HGMM_F09F01C33</name>
</gene>
<dbReference type="BioCyc" id="CCAL311458:G131R-1692-MONOMER"/>
<reference evidence="2 7" key="1">
    <citation type="journal article" date="2005" name="Environ. Microbiol.">
        <title>Genetic and functional properties of uncultivated thermophilic crenarchaeotes from a subsurface gold mine as revealed by analysis of genome fragments.</title>
        <authorList>
            <person name="Nunoura T."/>
            <person name="Hirayama H."/>
            <person name="Takami H."/>
            <person name="Oida H."/>
            <person name="Nishi S."/>
            <person name="Shimamura S."/>
            <person name="Suzuki Y."/>
            <person name="Inagaki F."/>
            <person name="Takai K."/>
            <person name="Nealson K.H."/>
            <person name="Horikoshi K."/>
        </authorList>
    </citation>
    <scope>NUCLEOTIDE SEQUENCE [LARGE SCALE GENOMIC DNA]</scope>
</reference>
<evidence type="ECO:0000256" key="1">
    <source>
        <dbReference type="SAM" id="MobiDB-lite"/>
    </source>
</evidence>
<sequence length="94" mass="10339">MSEEEEVSAIVVAFDGDDCIVSTTSPMDRKELETLVGCEVLYEDFKGEIWQGVVTDLHEDDTLRVRFSEEAISQGGPSGLGQGSMVKITRKKLV</sequence>
<dbReference type="EMBL" id="BA000048">
    <property type="protein sequence ID" value="BAJ51518.1"/>
    <property type="molecule type" value="Genomic_DNA"/>
</dbReference>
<proteinExistence type="predicted"/>
<dbReference type="EMBL" id="DRXG01000078">
    <property type="protein sequence ID" value="HHN52362.1"/>
    <property type="molecule type" value="Genomic_DNA"/>
</dbReference>
<name>E6N9C8_CALS0</name>
<evidence type="ECO:0000313" key="7">
    <source>
        <dbReference type="Proteomes" id="UP000008120"/>
    </source>
</evidence>
<protein>
    <submittedName>
        <fullName evidence="2">Uncharacterized protein</fullName>
    </submittedName>
</protein>
<dbReference type="STRING" id="311458.CSUB_C1667"/>
<evidence type="ECO:0000313" key="6">
    <source>
        <dbReference type="EMBL" id="HHN52362.1"/>
    </source>
</evidence>
<evidence type="ECO:0000313" key="2">
    <source>
        <dbReference type="EMBL" id="BAJ48897.1"/>
    </source>
</evidence>
<dbReference type="KEGG" id="csu:CSUB_C1667"/>
<dbReference type="AlphaFoldDB" id="E6N9C8"/>
<reference evidence="4" key="3">
    <citation type="journal article" date="2020" name="mSystems">
        <title>Genome- and Community-Level Interaction Insights into Carbon Utilization and Element Cycling Functions of Hydrothermarchaeota in Hydrothermal Sediment.</title>
        <authorList>
            <person name="Zhou Z."/>
            <person name="Liu Y."/>
            <person name="Xu W."/>
            <person name="Pan J."/>
            <person name="Luo Z.H."/>
            <person name="Li M."/>
        </authorList>
    </citation>
    <scope>NUCLEOTIDE SEQUENCE [LARGE SCALE GENOMIC DNA]</scope>
    <source>
        <strain evidence="6">SpSt-1073</strain>
        <strain evidence="5">SpSt-613</strain>
        <strain evidence="4">SpSt-669</strain>
    </source>
</reference>
<reference evidence="2 7" key="2">
    <citation type="journal article" date="2011" name="Nucleic Acids Res.">
        <title>Insights into the evolution of Archaea and eukaryotic protein modifier systems revealed by the genome of a novel archaeal group.</title>
        <authorList>
            <person name="Nunoura T."/>
            <person name="Takaki Y."/>
            <person name="Kakuta J."/>
            <person name="Nishi S."/>
            <person name="Sugahara J."/>
            <person name="Kazama H."/>
            <person name="Chee G."/>
            <person name="Hattori M."/>
            <person name="Kanai A."/>
            <person name="Atomi H."/>
            <person name="Takai K."/>
            <person name="Takami H."/>
        </authorList>
    </citation>
    <scope>NUCLEOTIDE SEQUENCE [LARGE SCALE GENOMIC DNA]</scope>
</reference>
<evidence type="ECO:0000313" key="4">
    <source>
        <dbReference type="EMBL" id="HGL41401.1"/>
    </source>
</evidence>
<evidence type="ECO:0000313" key="3">
    <source>
        <dbReference type="EMBL" id="BAJ51518.1"/>
    </source>
</evidence>
<evidence type="ECO:0000313" key="5">
    <source>
        <dbReference type="EMBL" id="HGN90260.1"/>
    </source>
</evidence>
<dbReference type="Proteomes" id="UP000008120">
    <property type="component" value="Chromosome"/>
</dbReference>
<dbReference type="EMBL" id="DTCM01000085">
    <property type="protein sequence ID" value="HGL41401.1"/>
    <property type="molecule type" value="Genomic_DNA"/>
</dbReference>
<organism evidence="2 7">
    <name type="scientific">Caldiarchaeum subterraneum</name>
    <dbReference type="NCBI Taxonomy" id="311458"/>
    <lineage>
        <taxon>Archaea</taxon>
        <taxon>Nitrososphaerota</taxon>
        <taxon>Candidatus Caldarchaeales</taxon>
        <taxon>Candidatus Caldarchaeaceae</taxon>
        <taxon>Candidatus Caldarchaeum</taxon>
    </lineage>
</organism>
<dbReference type="EMBL" id="AP011875">
    <property type="protein sequence ID" value="BAJ48897.1"/>
    <property type="molecule type" value="Genomic_DNA"/>
</dbReference>
<dbReference type="EMBL" id="DTAD01000036">
    <property type="protein sequence ID" value="HGN90260.1"/>
    <property type="molecule type" value="Genomic_DNA"/>
</dbReference>
<accession>E6N9C8</accession>